<dbReference type="OrthoDB" id="10446484at2759"/>
<keyword evidence="1" id="KW-0812">Transmembrane</keyword>
<sequence>MADEQQQRQHSTVVVNSRSVMSPLFSVLSLGLACVSTLFQTIAFCGHGWAVMTEFLTDSGTGEVRSVEINTGLWYTVTCAKGTCSSSTHLDTFNADVEAGKFYKEIQYSLRVWSQALATLALIASILAAASCVPFLCRPARFLRYHLVIILCSIVSFCLLVAVVFNWTTDIAANAKLKLDPNRSFYFPWSLLLAGFGAFGDLLLCVFHFVQLYRSLAEPSHHPSREAFHPNSFVQLTQISHETEVRTNGLCRLDSQCKTQVTEEKHLYDDLIVDEEEDLDGKDGNTLDSD</sequence>
<feature type="transmembrane region" description="Helical" evidence="1">
    <location>
        <begin position="148"/>
        <end position="167"/>
    </location>
</feature>
<reference evidence="3 4" key="1">
    <citation type="submission" date="2025-04" db="UniProtKB">
        <authorList>
            <consortium name="RefSeq"/>
        </authorList>
    </citation>
    <scope>IDENTIFICATION</scope>
    <source>
        <tissue evidence="3 4">Whole sample</tissue>
    </source>
</reference>
<dbReference type="RefSeq" id="XP_022345528.1">
    <property type="nucleotide sequence ID" value="XM_022489820.1"/>
</dbReference>
<dbReference type="RefSeq" id="XP_022345530.1">
    <property type="nucleotide sequence ID" value="XM_022489822.1"/>
</dbReference>
<dbReference type="RefSeq" id="XP_022345526.1">
    <property type="nucleotide sequence ID" value="XM_022489818.1"/>
</dbReference>
<dbReference type="Proteomes" id="UP000694844">
    <property type="component" value="Chromosome 5"/>
</dbReference>
<protein>
    <submittedName>
        <fullName evidence="3 4">Uncharacterized protein LOC111138041</fullName>
    </submittedName>
</protein>
<dbReference type="KEGG" id="cvn:111138041"/>
<organism evidence="2 5">
    <name type="scientific">Crassostrea virginica</name>
    <name type="common">Eastern oyster</name>
    <dbReference type="NCBI Taxonomy" id="6565"/>
    <lineage>
        <taxon>Eukaryota</taxon>
        <taxon>Metazoa</taxon>
        <taxon>Spiralia</taxon>
        <taxon>Lophotrochozoa</taxon>
        <taxon>Mollusca</taxon>
        <taxon>Bivalvia</taxon>
        <taxon>Autobranchia</taxon>
        <taxon>Pteriomorphia</taxon>
        <taxon>Ostreida</taxon>
        <taxon>Ostreoidea</taxon>
        <taxon>Ostreidae</taxon>
        <taxon>Crassostrea</taxon>
    </lineage>
</organism>
<evidence type="ECO:0000313" key="6">
    <source>
        <dbReference type="RefSeq" id="XP_022345530.1"/>
    </source>
</evidence>
<name>A0A8B8EZU8_CRAVI</name>
<dbReference type="RefSeq" id="XP_022345529.1">
    <property type="nucleotide sequence ID" value="XM_022489821.1"/>
</dbReference>
<evidence type="ECO:0000313" key="4">
    <source>
        <dbReference type="RefSeq" id="XP_022345528.1"/>
    </source>
</evidence>
<keyword evidence="1" id="KW-0472">Membrane</keyword>
<evidence type="ECO:0000256" key="1">
    <source>
        <dbReference type="SAM" id="Phobius"/>
    </source>
</evidence>
<feature type="transmembrane region" description="Helical" evidence="1">
    <location>
        <begin position="112"/>
        <end position="136"/>
    </location>
</feature>
<dbReference type="AlphaFoldDB" id="A0A8B8EZU8"/>
<evidence type="ECO:0000313" key="2">
    <source>
        <dbReference type="Proteomes" id="UP000694844"/>
    </source>
</evidence>
<feature type="transmembrane region" description="Helical" evidence="1">
    <location>
        <begin position="27"/>
        <end position="50"/>
    </location>
</feature>
<evidence type="ECO:0000313" key="3">
    <source>
        <dbReference type="RefSeq" id="XP_022345526.1"/>
    </source>
</evidence>
<feature type="transmembrane region" description="Helical" evidence="1">
    <location>
        <begin position="187"/>
        <end position="210"/>
    </location>
</feature>
<dbReference type="Gene3D" id="1.20.140.150">
    <property type="match status" value="1"/>
</dbReference>
<evidence type="ECO:0000313" key="5">
    <source>
        <dbReference type="RefSeq" id="XP_022345529.1"/>
    </source>
</evidence>
<accession>A0A8B8EZU8</accession>
<gene>
    <name evidence="3 4 5 6" type="primary">LOC111138041</name>
</gene>
<keyword evidence="2" id="KW-1185">Reference proteome</keyword>
<dbReference type="GeneID" id="111138041"/>
<keyword evidence="1" id="KW-1133">Transmembrane helix</keyword>
<proteinExistence type="predicted"/>